<name>A0A0M6YIT0_9RHOB</name>
<proteinExistence type="predicted"/>
<feature type="compositionally biased region" description="Basic residues" evidence="1">
    <location>
        <begin position="87"/>
        <end position="99"/>
    </location>
</feature>
<feature type="region of interest" description="Disordered" evidence="1">
    <location>
        <begin position="79"/>
        <end position="111"/>
    </location>
</feature>
<organism evidence="2 3">
    <name type="scientific">Jannaschia donghaensis</name>
    <dbReference type="NCBI Taxonomy" id="420998"/>
    <lineage>
        <taxon>Bacteria</taxon>
        <taxon>Pseudomonadati</taxon>
        <taxon>Pseudomonadota</taxon>
        <taxon>Alphaproteobacteria</taxon>
        <taxon>Rhodobacterales</taxon>
        <taxon>Roseobacteraceae</taxon>
        <taxon>Jannaschia</taxon>
    </lineage>
</organism>
<accession>A0A0M6YIT0</accession>
<dbReference type="AlphaFoldDB" id="A0A0M6YIT0"/>
<sequence length="111" mass="12410">MEASAPPLLGGRKSKRVRLIWGEVLRTDLATHGFEVFTAERVGAGGDAIRDQPFLLERSILLCDRIGVLAPWADLHRDRSPRCARAPGRKLRRQRRSRARRSDAAGSYHGP</sequence>
<protein>
    <submittedName>
        <fullName evidence="2">Uncharacterized protein</fullName>
    </submittedName>
</protein>
<dbReference type="EMBL" id="CXSU01000012">
    <property type="protein sequence ID" value="CTQ49860.1"/>
    <property type="molecule type" value="Genomic_DNA"/>
</dbReference>
<reference evidence="2 3" key="1">
    <citation type="submission" date="2015-07" db="EMBL/GenBank/DDBJ databases">
        <authorList>
            <person name="Noorani M."/>
        </authorList>
    </citation>
    <scope>NUCLEOTIDE SEQUENCE [LARGE SCALE GENOMIC DNA]</scope>
    <source>
        <strain evidence="2 3">CECT 7802</strain>
    </source>
</reference>
<evidence type="ECO:0000256" key="1">
    <source>
        <dbReference type="SAM" id="MobiDB-lite"/>
    </source>
</evidence>
<keyword evidence="3" id="KW-1185">Reference proteome</keyword>
<evidence type="ECO:0000313" key="2">
    <source>
        <dbReference type="EMBL" id="CTQ49860.1"/>
    </source>
</evidence>
<evidence type="ECO:0000313" key="3">
    <source>
        <dbReference type="Proteomes" id="UP000049222"/>
    </source>
</evidence>
<dbReference type="Proteomes" id="UP000049222">
    <property type="component" value="Unassembled WGS sequence"/>
</dbReference>
<gene>
    <name evidence="2" type="ORF">JDO7802_01877</name>
</gene>